<keyword evidence="2" id="KW-0238">DNA-binding</keyword>
<evidence type="ECO:0000313" key="6">
    <source>
        <dbReference type="Proteomes" id="UP001500542"/>
    </source>
</evidence>
<keyword evidence="1" id="KW-0805">Transcription regulation</keyword>
<accession>A0ABP4BKL8</accession>
<reference evidence="6" key="1">
    <citation type="journal article" date="2019" name="Int. J. Syst. Evol. Microbiol.">
        <title>The Global Catalogue of Microorganisms (GCM) 10K type strain sequencing project: providing services to taxonomists for standard genome sequencing and annotation.</title>
        <authorList>
            <consortium name="The Broad Institute Genomics Platform"/>
            <consortium name="The Broad Institute Genome Sequencing Center for Infectious Disease"/>
            <person name="Wu L."/>
            <person name="Ma J."/>
        </authorList>
    </citation>
    <scope>NUCLEOTIDE SEQUENCE [LARGE SCALE GENOMIC DNA]</scope>
    <source>
        <strain evidence="6">JCM 10977</strain>
    </source>
</reference>
<organism evidence="5 6">
    <name type="scientific">Kribbella koreensis</name>
    <dbReference type="NCBI Taxonomy" id="57909"/>
    <lineage>
        <taxon>Bacteria</taxon>
        <taxon>Bacillati</taxon>
        <taxon>Actinomycetota</taxon>
        <taxon>Actinomycetes</taxon>
        <taxon>Propionibacteriales</taxon>
        <taxon>Kribbellaceae</taxon>
        <taxon>Kribbella</taxon>
    </lineage>
</organism>
<dbReference type="PROSITE" id="PS50995">
    <property type="entry name" value="HTH_MARR_2"/>
    <property type="match status" value="1"/>
</dbReference>
<protein>
    <recommendedName>
        <fullName evidence="4">HTH marR-type domain-containing protein</fullName>
    </recommendedName>
</protein>
<feature type="domain" description="HTH marR-type" evidence="4">
    <location>
        <begin position="9"/>
        <end position="141"/>
    </location>
</feature>
<name>A0ABP4BKL8_9ACTN</name>
<keyword evidence="6" id="KW-1185">Reference proteome</keyword>
<dbReference type="PANTHER" id="PTHR42756:SF1">
    <property type="entry name" value="TRANSCRIPTIONAL REPRESSOR OF EMRAB OPERON"/>
    <property type="match status" value="1"/>
</dbReference>
<dbReference type="Pfam" id="PF12802">
    <property type="entry name" value="MarR_2"/>
    <property type="match status" value="1"/>
</dbReference>
<dbReference type="Gene3D" id="1.10.10.10">
    <property type="entry name" value="Winged helix-like DNA-binding domain superfamily/Winged helix DNA-binding domain"/>
    <property type="match status" value="1"/>
</dbReference>
<dbReference type="PANTHER" id="PTHR42756">
    <property type="entry name" value="TRANSCRIPTIONAL REGULATOR, MARR"/>
    <property type="match status" value="1"/>
</dbReference>
<sequence length="142" mass="16069">MKSSQHRLGDRVVWQLARASQHWQRLARRELAAANVRTQYYHVLASLADDGDAAQAALADRISFDRSDLVSVLDELERLGHVVRRTDPTDRRRNIVAITESGEKLLIEMDQLVYAAEARLLEPLTAAERKTLLALLSRLAQD</sequence>
<comment type="caution">
    <text evidence="5">The sequence shown here is derived from an EMBL/GenBank/DDBJ whole genome shotgun (WGS) entry which is preliminary data.</text>
</comment>
<evidence type="ECO:0000256" key="2">
    <source>
        <dbReference type="ARBA" id="ARBA00023125"/>
    </source>
</evidence>
<dbReference type="InterPro" id="IPR000835">
    <property type="entry name" value="HTH_MarR-typ"/>
</dbReference>
<dbReference type="EMBL" id="BAAAHK010000013">
    <property type="protein sequence ID" value="GAA0951195.1"/>
    <property type="molecule type" value="Genomic_DNA"/>
</dbReference>
<dbReference type="PRINTS" id="PR00598">
    <property type="entry name" value="HTHMARR"/>
</dbReference>
<dbReference type="Proteomes" id="UP001500542">
    <property type="component" value="Unassembled WGS sequence"/>
</dbReference>
<gene>
    <name evidence="5" type="ORF">GCM10009554_52230</name>
</gene>
<proteinExistence type="predicted"/>
<keyword evidence="3" id="KW-0804">Transcription</keyword>
<evidence type="ECO:0000313" key="5">
    <source>
        <dbReference type="EMBL" id="GAA0951195.1"/>
    </source>
</evidence>
<dbReference type="InterPro" id="IPR036390">
    <property type="entry name" value="WH_DNA-bd_sf"/>
</dbReference>
<dbReference type="RefSeq" id="WP_343975405.1">
    <property type="nucleotide sequence ID" value="NZ_BAAAHK010000013.1"/>
</dbReference>
<evidence type="ECO:0000259" key="4">
    <source>
        <dbReference type="PROSITE" id="PS50995"/>
    </source>
</evidence>
<dbReference type="SUPFAM" id="SSF46785">
    <property type="entry name" value="Winged helix' DNA-binding domain"/>
    <property type="match status" value="1"/>
</dbReference>
<evidence type="ECO:0000256" key="1">
    <source>
        <dbReference type="ARBA" id="ARBA00023015"/>
    </source>
</evidence>
<evidence type="ECO:0000256" key="3">
    <source>
        <dbReference type="ARBA" id="ARBA00023163"/>
    </source>
</evidence>
<dbReference type="InterPro" id="IPR036388">
    <property type="entry name" value="WH-like_DNA-bd_sf"/>
</dbReference>
<dbReference type="SMART" id="SM00347">
    <property type="entry name" value="HTH_MARR"/>
    <property type="match status" value="1"/>
</dbReference>